<dbReference type="EMBL" id="JAYWIO010000008">
    <property type="protein sequence ID" value="KAK7245817.1"/>
    <property type="molecule type" value="Genomic_DNA"/>
</dbReference>
<comment type="caution">
    <text evidence="2">The sequence shown here is derived from an EMBL/GenBank/DDBJ whole genome shotgun (WGS) entry which is preliminary data.</text>
</comment>
<dbReference type="Pfam" id="PF03101">
    <property type="entry name" value="FAR1"/>
    <property type="match status" value="1"/>
</dbReference>
<sequence>MCWRRSVGKLLRPNKVDLMDVMGSNSHGERRRSEESLVERFSDWDSEVMSRLSTFGEMQGSGDENDNGENDYYRIDSEDDVGVIMFDLITPDEVRQFHFSSLEIAYHFYNEYGRARGFSVRKHKVYHSVRRGVVLWKSFVCAKQGTRAAKGGGNSRSTS</sequence>
<keyword evidence="3" id="KW-1185">Reference proteome</keyword>
<name>A0AAN9E5Y1_CROPI</name>
<gene>
    <name evidence="2" type="ORF">RIF29_40669</name>
</gene>
<dbReference type="InterPro" id="IPR004330">
    <property type="entry name" value="FAR1_DNA_bnd_dom"/>
</dbReference>
<proteinExistence type="predicted"/>
<evidence type="ECO:0000259" key="1">
    <source>
        <dbReference type="Pfam" id="PF03101"/>
    </source>
</evidence>
<dbReference type="PANTHER" id="PTHR46328:SF26">
    <property type="entry name" value="FAR1 DNA-BINDING DOMAIN PROTEIN"/>
    <property type="match status" value="1"/>
</dbReference>
<accession>A0AAN9E5Y1</accession>
<evidence type="ECO:0000313" key="2">
    <source>
        <dbReference type="EMBL" id="KAK7245817.1"/>
    </source>
</evidence>
<dbReference type="AlphaFoldDB" id="A0AAN9E5Y1"/>
<reference evidence="2 3" key="1">
    <citation type="submission" date="2024-01" db="EMBL/GenBank/DDBJ databases">
        <title>The genomes of 5 underutilized Papilionoideae crops provide insights into root nodulation and disease resistanc.</title>
        <authorList>
            <person name="Yuan L."/>
        </authorList>
    </citation>
    <scope>NUCLEOTIDE SEQUENCE [LARGE SCALE GENOMIC DNA]</scope>
    <source>
        <strain evidence="2">ZHUSHIDOU_FW_LH</strain>
        <tissue evidence="2">Leaf</tissue>
    </source>
</reference>
<evidence type="ECO:0000313" key="3">
    <source>
        <dbReference type="Proteomes" id="UP001372338"/>
    </source>
</evidence>
<dbReference type="Proteomes" id="UP001372338">
    <property type="component" value="Unassembled WGS sequence"/>
</dbReference>
<protein>
    <recommendedName>
        <fullName evidence="1">FAR1 domain-containing protein</fullName>
    </recommendedName>
</protein>
<organism evidence="2 3">
    <name type="scientific">Crotalaria pallida</name>
    <name type="common">Smooth rattlebox</name>
    <name type="synonym">Crotalaria striata</name>
    <dbReference type="NCBI Taxonomy" id="3830"/>
    <lineage>
        <taxon>Eukaryota</taxon>
        <taxon>Viridiplantae</taxon>
        <taxon>Streptophyta</taxon>
        <taxon>Embryophyta</taxon>
        <taxon>Tracheophyta</taxon>
        <taxon>Spermatophyta</taxon>
        <taxon>Magnoliopsida</taxon>
        <taxon>eudicotyledons</taxon>
        <taxon>Gunneridae</taxon>
        <taxon>Pentapetalae</taxon>
        <taxon>rosids</taxon>
        <taxon>fabids</taxon>
        <taxon>Fabales</taxon>
        <taxon>Fabaceae</taxon>
        <taxon>Papilionoideae</taxon>
        <taxon>50 kb inversion clade</taxon>
        <taxon>genistoids sensu lato</taxon>
        <taxon>core genistoids</taxon>
        <taxon>Crotalarieae</taxon>
        <taxon>Crotalaria</taxon>
    </lineage>
</organism>
<dbReference type="PANTHER" id="PTHR46328">
    <property type="entry name" value="FAR-RED IMPAIRED RESPONSIVE (FAR1) FAMILY PROTEIN-RELATED"/>
    <property type="match status" value="1"/>
</dbReference>
<feature type="domain" description="FAR1" evidence="1">
    <location>
        <begin position="107"/>
        <end position="152"/>
    </location>
</feature>